<dbReference type="CDD" id="cd00093">
    <property type="entry name" value="HTH_XRE"/>
    <property type="match status" value="1"/>
</dbReference>
<dbReference type="SMART" id="SM00530">
    <property type="entry name" value="HTH_XRE"/>
    <property type="match status" value="1"/>
</dbReference>
<dbReference type="SUPFAM" id="SSF47413">
    <property type="entry name" value="lambda repressor-like DNA-binding domains"/>
    <property type="match status" value="1"/>
</dbReference>
<keyword evidence="4" id="KW-1185">Reference proteome</keyword>
<dbReference type="InterPro" id="IPR041413">
    <property type="entry name" value="MLTR_LBD"/>
</dbReference>
<proteinExistence type="predicted"/>
<name>A0A0F0KIB6_9MICO</name>
<protein>
    <submittedName>
        <fullName evidence="3">Helix-turn-helix protein</fullName>
    </submittedName>
</protein>
<feature type="region of interest" description="Disordered" evidence="1">
    <location>
        <begin position="100"/>
        <end position="119"/>
    </location>
</feature>
<dbReference type="EMBL" id="JYIT01000083">
    <property type="protein sequence ID" value="KJL19880.1"/>
    <property type="molecule type" value="Genomic_DNA"/>
</dbReference>
<evidence type="ECO:0000259" key="2">
    <source>
        <dbReference type="PROSITE" id="PS50943"/>
    </source>
</evidence>
<sequence length="307" mass="33347">MSSASTTSRPRGPGELGEFLRSRRDAFRPEDAGVVGYGLRRVPGLRREELAQLAGVSVAYYTRLEQGLSLTASDGVLDALARALQLRDDERSHLLALARPQAGRRRRAPRPEQPTPGGLALLDAMPGVPAVILGRRSDVLAWNPLGHALFAGHLDIASPADPATRPNLTRMMFLDPHTRDLYRNWDAEAVLVVSSLRFVAAQHPDDRALAELVGELSMRSATFATLWSRHTVELCSRGVKQLHHPEIGDLDTHYQALHLPGADGQRLLTHTVVPGSSSADALRLLQESILAPSVPRQSRHAAGLASN</sequence>
<reference evidence="3 4" key="1">
    <citation type="submission" date="2015-02" db="EMBL/GenBank/DDBJ databases">
        <title>Draft genome sequences of ten Microbacterium spp. with emphasis on heavy metal contaminated environments.</title>
        <authorList>
            <person name="Corretto E."/>
        </authorList>
    </citation>
    <scope>NUCLEOTIDE SEQUENCE [LARGE SCALE GENOMIC DNA]</scope>
    <source>
        <strain evidence="3 4">DSM 23848</strain>
    </source>
</reference>
<dbReference type="Gene3D" id="3.30.450.180">
    <property type="match status" value="1"/>
</dbReference>
<dbReference type="GO" id="GO:0003677">
    <property type="term" value="F:DNA binding"/>
    <property type="evidence" value="ECO:0007669"/>
    <property type="project" value="InterPro"/>
</dbReference>
<dbReference type="OrthoDB" id="3518652at2"/>
<dbReference type="AlphaFoldDB" id="A0A0F0KIB6"/>
<dbReference type="Pfam" id="PF13560">
    <property type="entry name" value="HTH_31"/>
    <property type="match status" value="1"/>
</dbReference>
<evidence type="ECO:0000256" key="1">
    <source>
        <dbReference type="SAM" id="MobiDB-lite"/>
    </source>
</evidence>
<dbReference type="PATRIC" id="fig|582680.7.peg.2983"/>
<dbReference type="PANTHER" id="PTHR35010:SF2">
    <property type="entry name" value="BLL4672 PROTEIN"/>
    <property type="match status" value="1"/>
</dbReference>
<dbReference type="Pfam" id="PF17765">
    <property type="entry name" value="MLTR_LBD"/>
    <property type="match status" value="1"/>
</dbReference>
<dbReference type="InterPro" id="IPR010982">
    <property type="entry name" value="Lambda_DNA-bd_dom_sf"/>
</dbReference>
<organism evidence="3 4">
    <name type="scientific">Microbacterium azadirachtae</name>
    <dbReference type="NCBI Taxonomy" id="582680"/>
    <lineage>
        <taxon>Bacteria</taxon>
        <taxon>Bacillati</taxon>
        <taxon>Actinomycetota</taxon>
        <taxon>Actinomycetes</taxon>
        <taxon>Micrococcales</taxon>
        <taxon>Microbacteriaceae</taxon>
        <taxon>Microbacterium</taxon>
    </lineage>
</organism>
<comment type="caution">
    <text evidence="3">The sequence shown here is derived from an EMBL/GenBank/DDBJ whole genome shotgun (WGS) entry which is preliminary data.</text>
</comment>
<evidence type="ECO:0000313" key="4">
    <source>
        <dbReference type="Proteomes" id="UP000033448"/>
    </source>
</evidence>
<dbReference type="RefSeq" id="WP_045251670.1">
    <property type="nucleotide sequence ID" value="NZ_JYIT01000083.1"/>
</dbReference>
<evidence type="ECO:0000313" key="3">
    <source>
        <dbReference type="EMBL" id="KJL19880.1"/>
    </source>
</evidence>
<gene>
    <name evidence="3" type="ORF">RL72_02926</name>
</gene>
<dbReference type="Proteomes" id="UP000033448">
    <property type="component" value="Unassembled WGS sequence"/>
</dbReference>
<dbReference type="PANTHER" id="PTHR35010">
    <property type="entry name" value="BLL4672 PROTEIN-RELATED"/>
    <property type="match status" value="1"/>
</dbReference>
<dbReference type="Gene3D" id="1.10.260.40">
    <property type="entry name" value="lambda repressor-like DNA-binding domains"/>
    <property type="match status" value="1"/>
</dbReference>
<dbReference type="InterPro" id="IPR001387">
    <property type="entry name" value="Cro/C1-type_HTH"/>
</dbReference>
<accession>A0A0F0KIB6</accession>
<feature type="domain" description="HTH cro/C1-type" evidence="2">
    <location>
        <begin position="39"/>
        <end position="91"/>
    </location>
</feature>
<dbReference type="PROSITE" id="PS50943">
    <property type="entry name" value="HTH_CROC1"/>
    <property type="match status" value="1"/>
</dbReference>